<evidence type="ECO:0000313" key="1">
    <source>
        <dbReference type="EMBL" id="RNA35528.1"/>
    </source>
</evidence>
<name>A0A3M7SJ19_BRAPC</name>
<accession>A0A3M7SJ19</accession>
<comment type="caution">
    <text evidence="1">The sequence shown here is derived from an EMBL/GenBank/DDBJ whole genome shotgun (WGS) entry which is preliminary data.</text>
</comment>
<gene>
    <name evidence="1" type="ORF">BpHYR1_039998</name>
</gene>
<sequence length="65" mass="8432">MSFHHFSILPSRKLSFFQILYKYIFWSFDMFEIRHNNQCWIFTKFFKIFNWHFYLYISSRLKQIY</sequence>
<protein>
    <submittedName>
        <fullName evidence="1">Uncharacterized protein</fullName>
    </submittedName>
</protein>
<proteinExistence type="predicted"/>
<dbReference type="Proteomes" id="UP000276133">
    <property type="component" value="Unassembled WGS sequence"/>
</dbReference>
<dbReference type="AlphaFoldDB" id="A0A3M7SJ19"/>
<evidence type="ECO:0000313" key="2">
    <source>
        <dbReference type="Proteomes" id="UP000276133"/>
    </source>
</evidence>
<dbReference type="EMBL" id="REGN01001318">
    <property type="protein sequence ID" value="RNA35528.1"/>
    <property type="molecule type" value="Genomic_DNA"/>
</dbReference>
<reference evidence="1 2" key="1">
    <citation type="journal article" date="2018" name="Sci. Rep.">
        <title>Genomic signatures of local adaptation to the degree of environmental predictability in rotifers.</title>
        <authorList>
            <person name="Franch-Gras L."/>
            <person name="Hahn C."/>
            <person name="Garcia-Roger E.M."/>
            <person name="Carmona M.J."/>
            <person name="Serra M."/>
            <person name="Gomez A."/>
        </authorList>
    </citation>
    <scope>NUCLEOTIDE SEQUENCE [LARGE SCALE GENOMIC DNA]</scope>
    <source>
        <strain evidence="1">HYR1</strain>
    </source>
</reference>
<keyword evidence="2" id="KW-1185">Reference proteome</keyword>
<organism evidence="1 2">
    <name type="scientific">Brachionus plicatilis</name>
    <name type="common">Marine rotifer</name>
    <name type="synonym">Brachionus muelleri</name>
    <dbReference type="NCBI Taxonomy" id="10195"/>
    <lineage>
        <taxon>Eukaryota</taxon>
        <taxon>Metazoa</taxon>
        <taxon>Spiralia</taxon>
        <taxon>Gnathifera</taxon>
        <taxon>Rotifera</taxon>
        <taxon>Eurotatoria</taxon>
        <taxon>Monogononta</taxon>
        <taxon>Pseudotrocha</taxon>
        <taxon>Ploima</taxon>
        <taxon>Brachionidae</taxon>
        <taxon>Brachionus</taxon>
    </lineage>
</organism>